<dbReference type="AlphaFoldDB" id="G4QIQ9"/>
<evidence type="ECO:0000259" key="1">
    <source>
        <dbReference type="Pfam" id="PF04991"/>
    </source>
</evidence>
<dbReference type="eggNOG" id="COG0500">
    <property type="taxonomic scope" value="Bacteria"/>
</dbReference>
<proteinExistence type="predicted"/>
<dbReference type="KEGG" id="gni:GNIT_3119"/>
<dbReference type="OrthoDB" id="5711186at2"/>
<dbReference type="Proteomes" id="UP000009282">
    <property type="component" value="Chromosome"/>
</dbReference>
<protein>
    <recommendedName>
        <fullName evidence="1">LicD/FKTN/FKRP nucleotidyltransferase domain-containing protein</fullName>
    </recommendedName>
</protein>
<dbReference type="EMBL" id="CP003060">
    <property type="protein sequence ID" value="AEP31214.1"/>
    <property type="molecule type" value="Genomic_DNA"/>
</dbReference>
<reference evidence="2 3" key="1">
    <citation type="journal article" date="2011" name="J. Bacteriol.">
        <title>Complete genome sequence of seawater bacterium Glaciecola nitratireducens FR1064T.</title>
        <authorList>
            <person name="Bian F."/>
            <person name="Qin Q.L."/>
            <person name="Xie B.B."/>
            <person name="Shu Y.L."/>
            <person name="Zhang X.Y."/>
            <person name="Yu Y."/>
            <person name="Chen B."/>
            <person name="Chen X.L."/>
            <person name="Zhou B.C."/>
            <person name="Zhang Y.Z."/>
        </authorList>
    </citation>
    <scope>NUCLEOTIDE SEQUENCE [LARGE SCALE GENOMIC DNA]</scope>
    <source>
        <strain evidence="3">JCM 12485 / KCTC 12276 / FR1064</strain>
    </source>
</reference>
<dbReference type="HOGENOM" id="CLU_437281_0_0_6"/>
<sequence length="625" mass="70992">MFTSKERLDGPFLTKSELAENLKDLNLKTEIRQSSVMELMSPDKTAKYLNGENSLEMSQHAFTLSGRCKIDASHPAFLIATVGNNVVGMSSIHATGCLSMRLNDNPQLNVLFSLQLEPRILVKKVKGTVVFTLFNGNKTALHRVSCAELLVNGFESFLSWDSIAPSYGFFGGGKNEALKVNIDAEITELHLCVESSQTILNLKAIKFFDAQRNQIEIDDNFSITCSSSYNPDLGSLKILEGKDFHSKLEDKPWLKVTLNCPHYIQHIEVINRACKWGGRNQHLEISIVDLNDERVNVYSPFSYRALARFYSKAANFLGLDTLFISNEHERRKTILSQALKLLNKKGSKPEHVNFALNLLSTWVVDKPLKQNLNNNELKILAIYIFRQTQQHLGFSLLPFSRLLSGARELNFLEKQVNTLRKKNVLDEVKFTKHGIAKKGMLVQNVPDVVKTLETVMTDLTDIGLNPCLAYGTLLGAVRQKQFIAHDDDVDILVEFSESEMSLEKAFELKIELMEKLDHAKYRITSGSKTVKNLNIHILLKETNVIVDVFPYWCEGEKAFLHMEKMRIRGISKSILTERKEVELYGKKFAAPGEPEVFLQERYGENWGVSDKFHEWPWPVKTDKST</sequence>
<gene>
    <name evidence="2" type="ordered locus">GNIT_3119</name>
</gene>
<organism evidence="2 3">
    <name type="scientific">Glaciecola nitratireducens (strain JCM 12485 / KCTC 12276 / FR1064)</name>
    <dbReference type="NCBI Taxonomy" id="1085623"/>
    <lineage>
        <taxon>Bacteria</taxon>
        <taxon>Pseudomonadati</taxon>
        <taxon>Pseudomonadota</taxon>
        <taxon>Gammaproteobacteria</taxon>
        <taxon>Alteromonadales</taxon>
        <taxon>Alteromonadaceae</taxon>
        <taxon>Brumicola</taxon>
    </lineage>
</organism>
<evidence type="ECO:0000313" key="2">
    <source>
        <dbReference type="EMBL" id="AEP31214.1"/>
    </source>
</evidence>
<dbReference type="Pfam" id="PF04991">
    <property type="entry name" value="LicD"/>
    <property type="match status" value="1"/>
</dbReference>
<accession>G4QIQ9</accession>
<dbReference type="InterPro" id="IPR007074">
    <property type="entry name" value="LicD/FKTN/FKRP_NTP_transf"/>
</dbReference>
<dbReference type="InterPro" id="IPR052613">
    <property type="entry name" value="LicD_transferase"/>
</dbReference>
<feature type="domain" description="LicD/FKTN/FKRP nucleotidyltransferase" evidence="1">
    <location>
        <begin position="463"/>
        <end position="554"/>
    </location>
</feature>
<dbReference type="RefSeq" id="WP_014110085.1">
    <property type="nucleotide sequence ID" value="NC_016041.1"/>
</dbReference>
<dbReference type="PANTHER" id="PTHR13627:SF31">
    <property type="entry name" value="RIBITOL 5-PHOSPHATE TRANSFERASE FKRP"/>
    <property type="match status" value="1"/>
</dbReference>
<keyword evidence="3" id="KW-1185">Reference proteome</keyword>
<dbReference type="GO" id="GO:0009100">
    <property type="term" value="P:glycoprotein metabolic process"/>
    <property type="evidence" value="ECO:0007669"/>
    <property type="project" value="UniProtKB-ARBA"/>
</dbReference>
<dbReference type="PANTHER" id="PTHR13627">
    <property type="entry name" value="FUKUTIN RELATED PROTEIN"/>
    <property type="match status" value="1"/>
</dbReference>
<name>G4QIQ9_GLANF</name>
<evidence type="ECO:0000313" key="3">
    <source>
        <dbReference type="Proteomes" id="UP000009282"/>
    </source>
</evidence>